<dbReference type="GeneID" id="19173634"/>
<evidence type="ECO:0000313" key="4">
    <source>
        <dbReference type="EMBL" id="EXJ77324.1"/>
    </source>
</evidence>
<dbReference type="Gene3D" id="3.20.20.30">
    <property type="entry name" value="Luciferase-like domain"/>
    <property type="match status" value="1"/>
</dbReference>
<organism evidence="4 5">
    <name type="scientific">Capronia epimyces CBS 606.96</name>
    <dbReference type="NCBI Taxonomy" id="1182542"/>
    <lineage>
        <taxon>Eukaryota</taxon>
        <taxon>Fungi</taxon>
        <taxon>Dikarya</taxon>
        <taxon>Ascomycota</taxon>
        <taxon>Pezizomycotina</taxon>
        <taxon>Eurotiomycetes</taxon>
        <taxon>Chaetothyriomycetidae</taxon>
        <taxon>Chaetothyriales</taxon>
        <taxon>Herpotrichiellaceae</taxon>
        <taxon>Capronia</taxon>
    </lineage>
</organism>
<dbReference type="GO" id="GO:0004497">
    <property type="term" value="F:monooxygenase activity"/>
    <property type="evidence" value="ECO:0007669"/>
    <property type="project" value="InterPro"/>
</dbReference>
<dbReference type="GO" id="GO:0016705">
    <property type="term" value="F:oxidoreductase activity, acting on paired donors, with incorporation or reduction of molecular oxygen"/>
    <property type="evidence" value="ECO:0007669"/>
    <property type="project" value="InterPro"/>
</dbReference>
<accession>W9Y4C8</accession>
<comment type="caution">
    <text evidence="4">The sequence shown here is derived from an EMBL/GenBank/DDBJ whole genome shotgun (WGS) entry which is preliminary data.</text>
</comment>
<dbReference type="InterPro" id="IPR051260">
    <property type="entry name" value="Diverse_substr_monoxygenases"/>
</dbReference>
<evidence type="ECO:0000256" key="1">
    <source>
        <dbReference type="ARBA" id="ARBA00033748"/>
    </source>
</evidence>
<feature type="region of interest" description="Disordered" evidence="2">
    <location>
        <begin position="472"/>
        <end position="491"/>
    </location>
</feature>
<reference evidence="4 5" key="1">
    <citation type="submission" date="2013-03" db="EMBL/GenBank/DDBJ databases">
        <title>The Genome Sequence of Capronia epimyces CBS 606.96.</title>
        <authorList>
            <consortium name="The Broad Institute Genomics Platform"/>
            <person name="Cuomo C."/>
            <person name="de Hoog S."/>
            <person name="Gorbushina A."/>
            <person name="Walker B."/>
            <person name="Young S.K."/>
            <person name="Zeng Q."/>
            <person name="Gargeya S."/>
            <person name="Fitzgerald M."/>
            <person name="Haas B."/>
            <person name="Abouelleil A."/>
            <person name="Allen A.W."/>
            <person name="Alvarado L."/>
            <person name="Arachchi H.M."/>
            <person name="Berlin A.M."/>
            <person name="Chapman S.B."/>
            <person name="Gainer-Dewar J."/>
            <person name="Goldberg J."/>
            <person name="Griggs A."/>
            <person name="Gujja S."/>
            <person name="Hansen M."/>
            <person name="Howarth C."/>
            <person name="Imamovic A."/>
            <person name="Ireland A."/>
            <person name="Larimer J."/>
            <person name="McCowan C."/>
            <person name="Murphy C."/>
            <person name="Pearson M."/>
            <person name="Poon T.W."/>
            <person name="Priest M."/>
            <person name="Roberts A."/>
            <person name="Saif S."/>
            <person name="Shea T."/>
            <person name="Sisk P."/>
            <person name="Sykes S."/>
            <person name="Wortman J."/>
            <person name="Nusbaum C."/>
            <person name="Birren B."/>
        </authorList>
    </citation>
    <scope>NUCLEOTIDE SEQUENCE [LARGE SCALE GENOMIC DNA]</scope>
    <source>
        <strain evidence="4 5">CBS 606.96</strain>
    </source>
</reference>
<name>W9Y4C8_9EURO</name>
<gene>
    <name evidence="4" type="ORF">A1O3_09550</name>
</gene>
<dbReference type="Pfam" id="PF00296">
    <property type="entry name" value="Bac_luciferase"/>
    <property type="match status" value="1"/>
</dbReference>
<dbReference type="PANTHER" id="PTHR30011:SF41">
    <property type="entry name" value="XENOBIOTIC COMPOUND MONOOXYGENASE, DSZA FAMILY (AFU_ORTHOLOGUE AFUA_3G15040)"/>
    <property type="match status" value="1"/>
</dbReference>
<comment type="similarity">
    <text evidence="1">Belongs to the NtaA/SnaA/DszA monooxygenase family.</text>
</comment>
<dbReference type="OrthoDB" id="5561043at2759"/>
<dbReference type="InterPro" id="IPR036661">
    <property type="entry name" value="Luciferase-like_sf"/>
</dbReference>
<dbReference type="HOGENOM" id="CLU_022256_0_0_1"/>
<dbReference type="Proteomes" id="UP000019478">
    <property type="component" value="Unassembled WGS sequence"/>
</dbReference>
<dbReference type="SUPFAM" id="SSF51679">
    <property type="entry name" value="Bacterial luciferase-like"/>
    <property type="match status" value="1"/>
</dbReference>
<dbReference type="InterPro" id="IPR011251">
    <property type="entry name" value="Luciferase-like_dom"/>
</dbReference>
<evidence type="ECO:0000313" key="5">
    <source>
        <dbReference type="Proteomes" id="UP000019478"/>
    </source>
</evidence>
<evidence type="ECO:0000259" key="3">
    <source>
        <dbReference type="Pfam" id="PF00296"/>
    </source>
</evidence>
<protein>
    <recommendedName>
        <fullName evidence="3">Luciferase-like domain-containing protein</fullName>
    </recommendedName>
</protein>
<keyword evidence="5" id="KW-1185">Reference proteome</keyword>
<proteinExistence type="inferred from homology"/>
<dbReference type="AlphaFoldDB" id="W9Y4C8"/>
<dbReference type="RefSeq" id="XP_007737834.1">
    <property type="nucleotide sequence ID" value="XM_007739644.1"/>
</dbReference>
<dbReference type="eggNOG" id="ENOG502QSR6">
    <property type="taxonomic scope" value="Eukaryota"/>
</dbReference>
<dbReference type="PANTHER" id="PTHR30011">
    <property type="entry name" value="ALKANESULFONATE MONOOXYGENASE-RELATED"/>
    <property type="match status" value="1"/>
</dbReference>
<evidence type="ECO:0000256" key="2">
    <source>
        <dbReference type="SAM" id="MobiDB-lite"/>
    </source>
</evidence>
<feature type="domain" description="Luciferase-like" evidence="3">
    <location>
        <begin position="40"/>
        <end position="410"/>
    </location>
</feature>
<sequence>MAQQNTSSAGRLRPNNRKPLILNAAVMNTPSHVSPGLWRHPTNHSAEYTNLKYWTDLAQRLDDANFHTLFITDSLGSFDVYKGPHNAGPAIESGAQFPINDPLLLVPSMAAATTNLVFGVTASVTYDHPYSLARRFSTLDHLTNGRVAWNVVTSFLTSAARNHGLEEQIEHDERYRRADEFLDVTYKLWEGSWRDDAVTKNIQSGQYANSDLVQEIHHRGKYFKVPGPHVCEPSPQRTPFIFQAGSSKAGKDFAAKHAEAVFVGSQLPELVRPTVDAIKSTAQEKYGRDPNHIKVVVSISVIVAETDEAATRKRDELLSYGNIEGALTLFGGWTGIDMSKYSDDEDFRFVNDYAIRSVLDKWSSTVPGSENLPWSKKRIAEYIMLGGYGAKVTGSPETVVNELERWIEIGGVDGFNFGSITVPGTFDDLIKFVLPVLKERGWLRADIEKDKEGATAREVFLGTPRLTEDHPGHRYTWARDGDRPVFPSNTE</sequence>
<dbReference type="EMBL" id="AMGY01000010">
    <property type="protein sequence ID" value="EXJ77324.1"/>
    <property type="molecule type" value="Genomic_DNA"/>
</dbReference>
<dbReference type="InterPro" id="IPR016215">
    <property type="entry name" value="NTA_MOA"/>
</dbReference>
<feature type="compositionally biased region" description="Basic and acidic residues" evidence="2">
    <location>
        <begin position="472"/>
        <end position="483"/>
    </location>
</feature>
<dbReference type="STRING" id="1182542.W9Y4C8"/>
<dbReference type="PIRSF" id="PIRSF000337">
    <property type="entry name" value="NTA_MOA"/>
    <property type="match status" value="1"/>
</dbReference>
<dbReference type="NCBIfam" id="TIGR03860">
    <property type="entry name" value="FMN_nitrolo"/>
    <property type="match status" value="1"/>
</dbReference>